<dbReference type="RefSeq" id="WP_117415411.1">
    <property type="nucleotide sequence ID" value="NZ_QOHO01000008.1"/>
</dbReference>
<dbReference type="InterPro" id="IPR047788">
    <property type="entry name" value="LysR-like_Sec_metab"/>
</dbReference>
<keyword evidence="3" id="KW-0238">DNA-binding</keyword>
<evidence type="ECO:0000313" key="7">
    <source>
        <dbReference type="Proteomes" id="UP000260680"/>
    </source>
</evidence>
<dbReference type="InterPro" id="IPR000847">
    <property type="entry name" value="LysR_HTH_N"/>
</dbReference>
<dbReference type="AlphaFoldDB" id="A0A3E2NI65"/>
<protein>
    <submittedName>
        <fullName evidence="6">LysR family transcriptional regulator</fullName>
    </submittedName>
</protein>
<dbReference type="InterPro" id="IPR036388">
    <property type="entry name" value="WH-like_DNA-bd_sf"/>
</dbReference>
<dbReference type="SUPFAM" id="SSF46785">
    <property type="entry name" value="Winged helix' DNA-binding domain"/>
    <property type="match status" value="1"/>
</dbReference>
<dbReference type="Proteomes" id="UP000260680">
    <property type="component" value="Unassembled WGS sequence"/>
</dbReference>
<dbReference type="PRINTS" id="PR00039">
    <property type="entry name" value="HTHLYSR"/>
</dbReference>
<dbReference type="InterPro" id="IPR036390">
    <property type="entry name" value="WH_DNA-bd_sf"/>
</dbReference>
<dbReference type="GO" id="GO:0003700">
    <property type="term" value="F:DNA-binding transcription factor activity"/>
    <property type="evidence" value="ECO:0007669"/>
    <property type="project" value="InterPro"/>
</dbReference>
<name>A0A3E2NI65_9FIRM</name>
<sequence>MEFKQLEAFVQISKLQSFSKASESLFLTQPALSSQINALEKDIGTQLFIRSTKKVFPTKAGIDFYEYAQKMLALRDQSLYEMSKFSRECTGEVNILASSVPAQYILPQVIADFNKEYPNIVFHLYQKDSGEVFEELIKYQYDIGFVGTENENNRYTQTPLYKDQLVLILPIEMKYDGSRNADDVIRFIAEKNFIMREGGSGTRTEMEAFFIRHGLSVKDLKTIAYFSNTQGIIEAVVQGMGISFVSKAAVQIYNQLKLINVVEVESELLSRNIFCVQKKDMILTPAQELFVNFAKKYCQNI</sequence>
<organism evidence="6 7">
    <name type="scientific">Lacrimispora amygdalina</name>
    <dbReference type="NCBI Taxonomy" id="253257"/>
    <lineage>
        <taxon>Bacteria</taxon>
        <taxon>Bacillati</taxon>
        <taxon>Bacillota</taxon>
        <taxon>Clostridia</taxon>
        <taxon>Lachnospirales</taxon>
        <taxon>Lachnospiraceae</taxon>
        <taxon>Lacrimispora</taxon>
    </lineage>
</organism>
<dbReference type="FunFam" id="1.10.10.10:FF:000001">
    <property type="entry name" value="LysR family transcriptional regulator"/>
    <property type="match status" value="1"/>
</dbReference>
<dbReference type="Gene3D" id="3.40.190.290">
    <property type="match status" value="1"/>
</dbReference>
<dbReference type="PANTHER" id="PTHR30126">
    <property type="entry name" value="HTH-TYPE TRANSCRIPTIONAL REGULATOR"/>
    <property type="match status" value="1"/>
</dbReference>
<keyword evidence="4" id="KW-0804">Transcription</keyword>
<dbReference type="EMBL" id="QOHO01000008">
    <property type="protein sequence ID" value="RFZ80611.1"/>
    <property type="molecule type" value="Genomic_DNA"/>
</dbReference>
<dbReference type="Gene3D" id="1.10.10.10">
    <property type="entry name" value="Winged helix-like DNA-binding domain superfamily/Winged helix DNA-binding domain"/>
    <property type="match status" value="1"/>
</dbReference>
<dbReference type="NCBIfam" id="NF040786">
    <property type="entry name" value="LysR_Sec_metab"/>
    <property type="match status" value="1"/>
</dbReference>
<keyword evidence="2" id="KW-0805">Transcription regulation</keyword>
<comment type="caution">
    <text evidence="6">The sequence shown here is derived from an EMBL/GenBank/DDBJ whole genome shotgun (WGS) entry which is preliminary data.</text>
</comment>
<evidence type="ECO:0000256" key="1">
    <source>
        <dbReference type="ARBA" id="ARBA00009437"/>
    </source>
</evidence>
<feature type="domain" description="HTH lysR-type" evidence="5">
    <location>
        <begin position="1"/>
        <end position="58"/>
    </location>
</feature>
<dbReference type="GO" id="GO:0000976">
    <property type="term" value="F:transcription cis-regulatory region binding"/>
    <property type="evidence" value="ECO:0007669"/>
    <property type="project" value="TreeGrafter"/>
</dbReference>
<proteinExistence type="inferred from homology"/>
<accession>A0A3E2NI65</accession>
<reference evidence="6 7" key="1">
    <citation type="submission" date="2018-07" db="EMBL/GenBank/DDBJ databases">
        <title>New species, Clostridium PI-S10-A1B.</title>
        <authorList>
            <person name="Krishna G."/>
            <person name="Summeta K."/>
            <person name="Shikha S."/>
            <person name="Prabhu P.B."/>
            <person name="Suresh K."/>
        </authorList>
    </citation>
    <scope>NUCLEOTIDE SEQUENCE [LARGE SCALE GENOMIC DNA]</scope>
    <source>
        <strain evidence="6 7">PI-S10-A1B</strain>
    </source>
</reference>
<evidence type="ECO:0000256" key="3">
    <source>
        <dbReference type="ARBA" id="ARBA00023125"/>
    </source>
</evidence>
<evidence type="ECO:0000259" key="5">
    <source>
        <dbReference type="PROSITE" id="PS50931"/>
    </source>
</evidence>
<dbReference type="PROSITE" id="PS50931">
    <property type="entry name" value="HTH_LYSR"/>
    <property type="match status" value="1"/>
</dbReference>
<gene>
    <name evidence="6" type="ORF">DS742_02220</name>
</gene>
<dbReference type="Pfam" id="PF00126">
    <property type="entry name" value="HTH_1"/>
    <property type="match status" value="1"/>
</dbReference>
<dbReference type="OrthoDB" id="9785745at2"/>
<evidence type="ECO:0000313" key="6">
    <source>
        <dbReference type="EMBL" id="RFZ80611.1"/>
    </source>
</evidence>
<evidence type="ECO:0000256" key="4">
    <source>
        <dbReference type="ARBA" id="ARBA00023163"/>
    </source>
</evidence>
<dbReference type="Pfam" id="PF03466">
    <property type="entry name" value="LysR_substrate"/>
    <property type="match status" value="1"/>
</dbReference>
<dbReference type="PANTHER" id="PTHR30126:SF64">
    <property type="entry name" value="HTH-TYPE TRANSCRIPTIONAL REGULATOR CITR"/>
    <property type="match status" value="1"/>
</dbReference>
<comment type="similarity">
    <text evidence="1">Belongs to the LysR transcriptional regulatory family.</text>
</comment>
<dbReference type="InterPro" id="IPR005119">
    <property type="entry name" value="LysR_subst-bd"/>
</dbReference>
<evidence type="ECO:0000256" key="2">
    <source>
        <dbReference type="ARBA" id="ARBA00023015"/>
    </source>
</evidence>
<dbReference type="SUPFAM" id="SSF53850">
    <property type="entry name" value="Periplasmic binding protein-like II"/>
    <property type="match status" value="1"/>
</dbReference>